<dbReference type="Gene3D" id="1.10.357.10">
    <property type="entry name" value="Tetracycline Repressor, domain 2"/>
    <property type="match status" value="1"/>
</dbReference>
<dbReference type="PROSITE" id="PS50977">
    <property type="entry name" value="HTH_TETR_2"/>
    <property type="match status" value="1"/>
</dbReference>
<keyword evidence="2 4" id="KW-0238">DNA-binding</keyword>
<dbReference type="RefSeq" id="WP_231449913.1">
    <property type="nucleotide sequence ID" value="NZ_JAJOMB010000040.1"/>
</dbReference>
<evidence type="ECO:0000313" key="7">
    <source>
        <dbReference type="Proteomes" id="UP001138997"/>
    </source>
</evidence>
<dbReference type="SUPFAM" id="SSF46689">
    <property type="entry name" value="Homeodomain-like"/>
    <property type="match status" value="1"/>
</dbReference>
<reference evidence="6" key="1">
    <citation type="submission" date="2021-11" db="EMBL/GenBank/DDBJ databases">
        <title>Streptomyces corallinus and Kineosporia corallina sp. nov., two new coral-derived marine actinobacteria.</title>
        <authorList>
            <person name="Buangrab K."/>
            <person name="Sutthacheep M."/>
            <person name="Yeemin T."/>
            <person name="Harunari E."/>
            <person name="Igarashi Y."/>
            <person name="Sripreechasak P."/>
            <person name="Kanchanasin P."/>
            <person name="Tanasupawat S."/>
            <person name="Phongsopitanun W."/>
        </authorList>
    </citation>
    <scope>NUCLEOTIDE SEQUENCE</scope>
    <source>
        <strain evidence="6">JCM 31032</strain>
    </source>
</reference>
<sequence length="194" mass="21796">MDRRELIIDAALQVATTEGFGALSVRSVAAAAGIGPTTLRHYFPTQALLYEALSSRFVMRALSDLDIADQTRPPVERLHECLIQFLPGTQDVRLELFGWFEVHRHAVGPDANEGARVLLQAARRQSGETVRRWLDLLVEEGHTLTRDPDVIIQDFLALLAGLHMTMLIEIEQNRLPAAIETLRWFSRQTIKSST</sequence>
<dbReference type="InterPro" id="IPR009057">
    <property type="entry name" value="Homeodomain-like_sf"/>
</dbReference>
<feature type="DNA-binding region" description="H-T-H motif" evidence="4">
    <location>
        <begin position="24"/>
        <end position="43"/>
    </location>
</feature>
<dbReference type="AlphaFoldDB" id="A0A9X1NPT5"/>
<keyword evidence="1" id="KW-0805">Transcription regulation</keyword>
<comment type="caution">
    <text evidence="6">The sequence shown here is derived from an EMBL/GenBank/DDBJ whole genome shotgun (WGS) entry which is preliminary data.</text>
</comment>
<dbReference type="Pfam" id="PF00440">
    <property type="entry name" value="TetR_N"/>
    <property type="match status" value="1"/>
</dbReference>
<evidence type="ECO:0000259" key="5">
    <source>
        <dbReference type="PROSITE" id="PS50977"/>
    </source>
</evidence>
<dbReference type="InterPro" id="IPR050109">
    <property type="entry name" value="HTH-type_TetR-like_transc_reg"/>
</dbReference>
<protein>
    <submittedName>
        <fullName evidence="6">TetR family transcriptional regulator</fullName>
    </submittedName>
</protein>
<dbReference type="InterPro" id="IPR001647">
    <property type="entry name" value="HTH_TetR"/>
</dbReference>
<dbReference type="PANTHER" id="PTHR30055">
    <property type="entry name" value="HTH-TYPE TRANSCRIPTIONAL REGULATOR RUTR"/>
    <property type="match status" value="1"/>
</dbReference>
<keyword evidence="3" id="KW-0804">Transcription</keyword>
<evidence type="ECO:0000256" key="2">
    <source>
        <dbReference type="ARBA" id="ARBA00023125"/>
    </source>
</evidence>
<dbReference type="PANTHER" id="PTHR30055:SF234">
    <property type="entry name" value="HTH-TYPE TRANSCRIPTIONAL REGULATOR BETI"/>
    <property type="match status" value="1"/>
</dbReference>
<dbReference type="Proteomes" id="UP001138997">
    <property type="component" value="Unassembled WGS sequence"/>
</dbReference>
<dbReference type="GO" id="GO:0003700">
    <property type="term" value="F:DNA-binding transcription factor activity"/>
    <property type="evidence" value="ECO:0007669"/>
    <property type="project" value="TreeGrafter"/>
</dbReference>
<evidence type="ECO:0000313" key="6">
    <source>
        <dbReference type="EMBL" id="MCD5317061.1"/>
    </source>
</evidence>
<dbReference type="SUPFAM" id="SSF48498">
    <property type="entry name" value="Tetracyclin repressor-like, C-terminal domain"/>
    <property type="match status" value="1"/>
</dbReference>
<dbReference type="InterPro" id="IPR036271">
    <property type="entry name" value="Tet_transcr_reg_TetR-rel_C_sf"/>
</dbReference>
<evidence type="ECO:0000256" key="1">
    <source>
        <dbReference type="ARBA" id="ARBA00023015"/>
    </source>
</evidence>
<gene>
    <name evidence="6" type="ORF">LR394_39820</name>
</gene>
<keyword evidence="7" id="KW-1185">Reference proteome</keyword>
<dbReference type="InterPro" id="IPR023772">
    <property type="entry name" value="DNA-bd_HTH_TetR-type_CS"/>
</dbReference>
<evidence type="ECO:0000256" key="3">
    <source>
        <dbReference type="ARBA" id="ARBA00023163"/>
    </source>
</evidence>
<evidence type="ECO:0000256" key="4">
    <source>
        <dbReference type="PROSITE-ProRule" id="PRU00335"/>
    </source>
</evidence>
<name>A0A9X1NPT5_9ACTN</name>
<accession>A0A9X1NPT5</accession>
<dbReference type="EMBL" id="JAJOMB010000040">
    <property type="protein sequence ID" value="MCD5317061.1"/>
    <property type="molecule type" value="Genomic_DNA"/>
</dbReference>
<feature type="domain" description="HTH tetR-type" evidence="5">
    <location>
        <begin position="1"/>
        <end position="61"/>
    </location>
</feature>
<dbReference type="GO" id="GO:0000976">
    <property type="term" value="F:transcription cis-regulatory region binding"/>
    <property type="evidence" value="ECO:0007669"/>
    <property type="project" value="TreeGrafter"/>
</dbReference>
<dbReference type="PROSITE" id="PS01081">
    <property type="entry name" value="HTH_TETR_1"/>
    <property type="match status" value="1"/>
</dbReference>
<proteinExistence type="predicted"/>
<organism evidence="6 7">
    <name type="scientific">Kineosporia babensis</name>
    <dbReference type="NCBI Taxonomy" id="499548"/>
    <lineage>
        <taxon>Bacteria</taxon>
        <taxon>Bacillati</taxon>
        <taxon>Actinomycetota</taxon>
        <taxon>Actinomycetes</taxon>
        <taxon>Kineosporiales</taxon>
        <taxon>Kineosporiaceae</taxon>
        <taxon>Kineosporia</taxon>
    </lineage>
</organism>